<proteinExistence type="predicted"/>
<feature type="region of interest" description="Disordered" evidence="1">
    <location>
        <begin position="1"/>
        <end position="40"/>
    </location>
</feature>
<dbReference type="AlphaFoldDB" id="A0AAV7X711"/>
<evidence type="ECO:0000313" key="2">
    <source>
        <dbReference type="EMBL" id="KAJ1521709.1"/>
    </source>
</evidence>
<organism evidence="2 3">
    <name type="scientific">Megalurothrips usitatus</name>
    <name type="common">bean blossom thrips</name>
    <dbReference type="NCBI Taxonomy" id="439358"/>
    <lineage>
        <taxon>Eukaryota</taxon>
        <taxon>Metazoa</taxon>
        <taxon>Ecdysozoa</taxon>
        <taxon>Arthropoda</taxon>
        <taxon>Hexapoda</taxon>
        <taxon>Insecta</taxon>
        <taxon>Pterygota</taxon>
        <taxon>Neoptera</taxon>
        <taxon>Paraneoptera</taxon>
        <taxon>Thysanoptera</taxon>
        <taxon>Terebrantia</taxon>
        <taxon>Thripoidea</taxon>
        <taxon>Thripidae</taxon>
        <taxon>Megalurothrips</taxon>
    </lineage>
</organism>
<evidence type="ECO:0000256" key="1">
    <source>
        <dbReference type="SAM" id="MobiDB-lite"/>
    </source>
</evidence>
<feature type="region of interest" description="Disordered" evidence="1">
    <location>
        <begin position="57"/>
        <end position="106"/>
    </location>
</feature>
<protein>
    <submittedName>
        <fullName evidence="2">Uncharacterized protein</fullName>
    </submittedName>
</protein>
<feature type="compositionally biased region" description="Polar residues" evidence="1">
    <location>
        <begin position="1"/>
        <end position="26"/>
    </location>
</feature>
<comment type="caution">
    <text evidence="2">The sequence shown here is derived from an EMBL/GenBank/DDBJ whole genome shotgun (WGS) entry which is preliminary data.</text>
</comment>
<keyword evidence="3" id="KW-1185">Reference proteome</keyword>
<dbReference type="Proteomes" id="UP001075354">
    <property type="component" value="Chromosome 13"/>
</dbReference>
<sequence length="106" mass="11454">MTEASQTMMEEAPSQPSVASRDNLTENVKPCQNRKKVDPNVTLTAMNGQIYSISKDGRINPLKENGKRLLEEGDEVTSSAEEYDDAPDETGGKAHADGAKKSADGR</sequence>
<feature type="compositionally biased region" description="Basic and acidic residues" evidence="1">
    <location>
        <begin position="90"/>
        <end position="106"/>
    </location>
</feature>
<gene>
    <name evidence="2" type="ORF">ONE63_003351</name>
</gene>
<evidence type="ECO:0000313" key="3">
    <source>
        <dbReference type="Proteomes" id="UP001075354"/>
    </source>
</evidence>
<name>A0AAV7X711_9NEOP</name>
<accession>A0AAV7X711</accession>
<reference evidence="2" key="1">
    <citation type="submission" date="2022-12" db="EMBL/GenBank/DDBJ databases">
        <title>Chromosome-level genome assembly of the bean flower thrips Megalurothrips usitatus.</title>
        <authorList>
            <person name="Ma L."/>
            <person name="Liu Q."/>
            <person name="Li H."/>
            <person name="Cai W."/>
        </authorList>
    </citation>
    <scope>NUCLEOTIDE SEQUENCE</scope>
    <source>
        <strain evidence="2">Cailab_2022a</strain>
    </source>
</reference>
<dbReference type="EMBL" id="JAPTSV010000013">
    <property type="protein sequence ID" value="KAJ1521709.1"/>
    <property type="molecule type" value="Genomic_DNA"/>
</dbReference>